<dbReference type="InterPro" id="IPR048389">
    <property type="entry name" value="YciQ-like_C"/>
</dbReference>
<evidence type="ECO:0000256" key="2">
    <source>
        <dbReference type="SAM" id="Phobius"/>
    </source>
</evidence>
<comment type="caution">
    <text evidence="6">The sequence shown here is derived from an EMBL/GenBank/DDBJ whole genome shotgun (WGS) entry which is preliminary data.</text>
</comment>
<feature type="region of interest" description="Disordered" evidence="1">
    <location>
        <begin position="614"/>
        <end position="647"/>
    </location>
</feature>
<dbReference type="Proteomes" id="UP001431221">
    <property type="component" value="Unassembled WGS sequence"/>
</dbReference>
<accession>A0ABT0GN11</accession>
<feature type="signal peptide" evidence="3">
    <location>
        <begin position="1"/>
        <end position="25"/>
    </location>
</feature>
<dbReference type="EMBL" id="JALNMJ010000001">
    <property type="protein sequence ID" value="MCK7610805.1"/>
    <property type="molecule type" value="Genomic_DNA"/>
</dbReference>
<dbReference type="InterPro" id="IPR018702">
    <property type="entry name" value="DUF2207"/>
</dbReference>
<keyword evidence="2" id="KW-0812">Transmembrane</keyword>
<evidence type="ECO:0000313" key="6">
    <source>
        <dbReference type="EMBL" id="MCK7610805.1"/>
    </source>
</evidence>
<feature type="chain" id="PRO_5046113029" evidence="3">
    <location>
        <begin position="26"/>
        <end position="647"/>
    </location>
</feature>
<keyword evidence="7" id="KW-1185">Reference proteome</keyword>
<dbReference type="RefSeq" id="WP_248149781.1">
    <property type="nucleotide sequence ID" value="NZ_JALNMJ010000001.1"/>
</dbReference>
<keyword evidence="2" id="KW-1133">Transmembrane helix</keyword>
<feature type="transmembrane region" description="Helical" evidence="2">
    <location>
        <begin position="428"/>
        <end position="451"/>
    </location>
</feature>
<reference evidence="6" key="1">
    <citation type="submission" date="2022-04" db="EMBL/GenBank/DDBJ databases">
        <title>Roseibium sp. CAU 1639 isolated from mud.</title>
        <authorList>
            <person name="Kim W."/>
        </authorList>
    </citation>
    <scope>NUCLEOTIDE SEQUENCE</scope>
    <source>
        <strain evidence="6">CAU 1639</strain>
    </source>
</reference>
<feature type="transmembrane region" description="Helical" evidence="2">
    <location>
        <begin position="458"/>
        <end position="479"/>
    </location>
</feature>
<feature type="compositionally biased region" description="Gly residues" evidence="1">
    <location>
        <begin position="629"/>
        <end position="647"/>
    </location>
</feature>
<dbReference type="Pfam" id="PF20990">
    <property type="entry name" value="DUF2207_C"/>
    <property type="match status" value="1"/>
</dbReference>
<protein>
    <submittedName>
        <fullName evidence="6">DUF2207 domain-containing protein</fullName>
    </submittedName>
</protein>
<name>A0ABT0GN11_9HYPH</name>
<organism evidence="6 7">
    <name type="scientific">Roseibium sediminicola</name>
    <dbReference type="NCBI Taxonomy" id="2933272"/>
    <lineage>
        <taxon>Bacteria</taxon>
        <taxon>Pseudomonadati</taxon>
        <taxon>Pseudomonadota</taxon>
        <taxon>Alphaproteobacteria</taxon>
        <taxon>Hyphomicrobiales</taxon>
        <taxon>Stappiaceae</taxon>
        <taxon>Roseibium</taxon>
    </lineage>
</organism>
<evidence type="ECO:0000259" key="4">
    <source>
        <dbReference type="Pfam" id="PF09972"/>
    </source>
</evidence>
<feature type="domain" description="Predicted membrane protein YciQ-like C-terminal" evidence="5">
    <location>
        <begin position="277"/>
        <end position="569"/>
    </location>
</feature>
<evidence type="ECO:0000259" key="5">
    <source>
        <dbReference type="Pfam" id="PF20990"/>
    </source>
</evidence>
<feature type="transmembrane region" description="Helical" evidence="2">
    <location>
        <begin position="396"/>
        <end position="416"/>
    </location>
</feature>
<evidence type="ECO:0000256" key="3">
    <source>
        <dbReference type="SAM" id="SignalP"/>
    </source>
</evidence>
<gene>
    <name evidence="6" type="ORF">M0H32_01420</name>
</gene>
<keyword evidence="3" id="KW-0732">Signal</keyword>
<dbReference type="Pfam" id="PF09972">
    <property type="entry name" value="DUF2207"/>
    <property type="match status" value="1"/>
</dbReference>
<proteinExistence type="predicted"/>
<feature type="transmembrane region" description="Helical" evidence="2">
    <location>
        <begin position="244"/>
        <end position="262"/>
    </location>
</feature>
<sequence length="647" mass="70044">MTFHRMCLAIVSVCFLLLANLTAQADERVLNYLSDIELGADGGLTVTETITVRVEWNQIERGIYRDFPLTAKAANGRLYRVGFDLLSVEMDGEPAPHFIRDNNKGIRIYVGEESRFVPKGIHTYTLKYRTDRQVRFFDTHDELYWNVTGNDWSFAIDEVTARVTLPDSVRAIEWTAYTGAFGETYQNYTAEASDDRSEVTFKTTQTLWYNEGLTIVVTMPVGSIARPDSSQAFQNFLQDYRADLIGGAGALIVFVFYLIAWLRVGRDPAKGGIFPRFTPPADISPALARYIDKRGFGDGGWIALSAACLNLAVKNRLSLREEDDDMTLSLNIRGRDGKAPGEDLPKGEAALEKWLDKRGHPLKLNKANGTSIQKLGNIFTGAITSENHNVFFRSNWLILVTGVLLSLATLVALFLLAPQAPNEQEFMILFLFLSVFATVFPSAFGLIFLPVSNYPLRIVIVLAIVGIALFGAALLAGLATGGLDTLPAVPVVVMVLVGTNLLAMSFMGAPTLLGREKLDIIEGLKLYLSVAEKDRLNMSEAPDMSTGHFEELLPYAVALGVEKPWAKAFEGWLATAAGAAAAASYNPHWYAGRDFDVRRISDSVGHTASAMAGSFQSSVPAPSSSSSGSSGGGSSGGGGGGGGGGGW</sequence>
<evidence type="ECO:0000313" key="7">
    <source>
        <dbReference type="Proteomes" id="UP001431221"/>
    </source>
</evidence>
<feature type="domain" description="DUF2207" evidence="4">
    <location>
        <begin position="29"/>
        <end position="218"/>
    </location>
</feature>
<evidence type="ECO:0000256" key="1">
    <source>
        <dbReference type="SAM" id="MobiDB-lite"/>
    </source>
</evidence>
<feature type="transmembrane region" description="Helical" evidence="2">
    <location>
        <begin position="491"/>
        <end position="513"/>
    </location>
</feature>
<keyword evidence="2" id="KW-0472">Membrane</keyword>